<protein>
    <submittedName>
        <fullName evidence="6">Ribosomal protein S18</fullName>
    </submittedName>
</protein>
<keyword evidence="2 4" id="KW-0689">Ribosomal protein</keyword>
<accession>A0A0H5BI17</accession>
<evidence type="ECO:0000256" key="3">
    <source>
        <dbReference type="ARBA" id="ARBA00023274"/>
    </source>
</evidence>
<dbReference type="EMBL" id="AB996602">
    <property type="protein sequence ID" value="BAS01768.1"/>
    <property type="molecule type" value="Genomic_DNA"/>
</dbReference>
<dbReference type="GO" id="GO:0005840">
    <property type="term" value="C:ribosome"/>
    <property type="evidence" value="ECO:0007669"/>
    <property type="project" value="UniProtKB-KW"/>
</dbReference>
<gene>
    <name evidence="6" type="primary">rps18</name>
</gene>
<name>A0A0H5BI17_9EUKA</name>
<dbReference type="InterPro" id="IPR027437">
    <property type="entry name" value="Rbsml_uS13_C"/>
</dbReference>
<dbReference type="PROSITE" id="PS50159">
    <property type="entry name" value="RIBOSOMAL_S13_2"/>
    <property type="match status" value="1"/>
</dbReference>
<geneLocation type="nucleomorph" evidence="6"/>
<dbReference type="SUPFAM" id="SSF46946">
    <property type="entry name" value="S13-like H2TH domain"/>
    <property type="match status" value="1"/>
</dbReference>
<dbReference type="AlphaFoldDB" id="A0A0H5BI17"/>
<dbReference type="GO" id="GO:1990904">
    <property type="term" value="C:ribonucleoprotein complex"/>
    <property type="evidence" value="ECO:0007669"/>
    <property type="project" value="UniProtKB-KW"/>
</dbReference>
<dbReference type="PIRSF" id="PIRSF002134">
    <property type="entry name" value="Ribosomal_S13"/>
    <property type="match status" value="1"/>
</dbReference>
<proteinExistence type="inferred from homology"/>
<dbReference type="GO" id="GO:0003735">
    <property type="term" value="F:structural constituent of ribosome"/>
    <property type="evidence" value="ECO:0007669"/>
    <property type="project" value="InterPro"/>
</dbReference>
<reference evidence="6" key="1">
    <citation type="journal article" date="2015" name="Genome Biol. Evol.">
        <title>Nucleomorph Genome Sequences of Two Chlorarachniophytes, Amorphochlora amoebiformis and Lotharella vacuolata.</title>
        <authorList>
            <person name="Suzuki S."/>
            <person name="Shirato S."/>
            <person name="Hirakawa Y."/>
            <person name="Ishida K."/>
        </authorList>
    </citation>
    <scope>NUCLEOTIDE SEQUENCE</scope>
    <source>
        <strain evidence="6">CCMP2058</strain>
    </source>
</reference>
<dbReference type="Gene3D" id="4.10.910.10">
    <property type="entry name" value="30s ribosomal protein s13, domain 2"/>
    <property type="match status" value="1"/>
</dbReference>
<keyword evidence="6" id="KW-0542">Nucleomorph</keyword>
<sequence length="107" mass="12610">MKYKFYHRIGNLNKNNIEEILSLIVDPKVNLVPTWMLNRRLDFNTADSFHVVSTIYESLIREDHDRLITMKTNRGLRYLRGLKIKGQHTKSNGRKGKSVGVQRKKKK</sequence>
<keyword evidence="3 4" id="KW-0687">Ribonucleoprotein</keyword>
<dbReference type="Pfam" id="PF00416">
    <property type="entry name" value="Ribosomal_S13"/>
    <property type="match status" value="1"/>
</dbReference>
<evidence type="ECO:0000256" key="2">
    <source>
        <dbReference type="ARBA" id="ARBA00022980"/>
    </source>
</evidence>
<dbReference type="GO" id="GO:0003723">
    <property type="term" value="F:RNA binding"/>
    <property type="evidence" value="ECO:0007669"/>
    <property type="project" value="InterPro"/>
</dbReference>
<evidence type="ECO:0000256" key="4">
    <source>
        <dbReference type="RuleBase" id="RU003830"/>
    </source>
</evidence>
<evidence type="ECO:0000256" key="5">
    <source>
        <dbReference type="SAM" id="MobiDB-lite"/>
    </source>
</evidence>
<evidence type="ECO:0000313" key="6">
    <source>
        <dbReference type="EMBL" id="BAS01768.1"/>
    </source>
</evidence>
<dbReference type="GO" id="GO:0006412">
    <property type="term" value="P:translation"/>
    <property type="evidence" value="ECO:0007669"/>
    <property type="project" value="InterPro"/>
</dbReference>
<organism evidence="6">
    <name type="scientific">Amorphochlora amoebiformis</name>
    <dbReference type="NCBI Taxonomy" id="1561963"/>
    <lineage>
        <taxon>Eukaryota</taxon>
        <taxon>Sar</taxon>
        <taxon>Rhizaria</taxon>
        <taxon>Cercozoa</taxon>
        <taxon>Chlorarachniophyceae</taxon>
        <taxon>Amorphochlora</taxon>
    </lineage>
</organism>
<comment type="similarity">
    <text evidence="1 4">Belongs to the universal ribosomal protein uS13 family.</text>
</comment>
<evidence type="ECO:0000256" key="1">
    <source>
        <dbReference type="ARBA" id="ARBA00008080"/>
    </source>
</evidence>
<dbReference type="InterPro" id="IPR001892">
    <property type="entry name" value="Ribosomal_uS13"/>
</dbReference>
<feature type="region of interest" description="Disordered" evidence="5">
    <location>
        <begin position="87"/>
        <end position="107"/>
    </location>
</feature>
<dbReference type="InterPro" id="IPR010979">
    <property type="entry name" value="Ribosomal_uS13-like_H2TH"/>
</dbReference>